<proteinExistence type="predicted"/>
<sequence length="112" mass="12182">MSHRYHPHPEDKQASQSGKNENDSNKQGEQAPTQKNEGRRTPESRHDRENQVGGTNQHRCAPAPPGKATRAARTAAPAERQARWTGASSRRTRNSAPIPAGSRTAASGRRPA</sequence>
<evidence type="ECO:0000313" key="3">
    <source>
        <dbReference type="Proteomes" id="UP000500826"/>
    </source>
</evidence>
<feature type="compositionally biased region" description="Low complexity" evidence="1">
    <location>
        <begin position="66"/>
        <end position="79"/>
    </location>
</feature>
<organism evidence="2 3">
    <name type="scientific">Ramlibacter terrae</name>
    <dbReference type="NCBI Taxonomy" id="2732511"/>
    <lineage>
        <taxon>Bacteria</taxon>
        <taxon>Pseudomonadati</taxon>
        <taxon>Pseudomonadota</taxon>
        <taxon>Betaproteobacteria</taxon>
        <taxon>Burkholderiales</taxon>
        <taxon>Comamonadaceae</taxon>
        <taxon>Ramlibacter</taxon>
    </lineage>
</organism>
<evidence type="ECO:0000313" key="2">
    <source>
        <dbReference type="EMBL" id="QJW83157.1"/>
    </source>
</evidence>
<dbReference type="EMBL" id="CP053418">
    <property type="protein sequence ID" value="QJW83157.1"/>
    <property type="molecule type" value="Genomic_DNA"/>
</dbReference>
<evidence type="ECO:0000256" key="1">
    <source>
        <dbReference type="SAM" id="MobiDB-lite"/>
    </source>
</evidence>
<protein>
    <submittedName>
        <fullName evidence="2">Uncharacterized protein</fullName>
    </submittedName>
</protein>
<name>A0ABX6NZB4_9BURK</name>
<feature type="region of interest" description="Disordered" evidence="1">
    <location>
        <begin position="1"/>
        <end position="112"/>
    </location>
</feature>
<feature type="compositionally biased region" description="Basic and acidic residues" evidence="1">
    <location>
        <begin position="36"/>
        <end position="50"/>
    </location>
</feature>
<keyword evidence="3" id="KW-1185">Reference proteome</keyword>
<dbReference type="Proteomes" id="UP000500826">
    <property type="component" value="Chromosome"/>
</dbReference>
<accession>A0ABX6NZB4</accession>
<reference evidence="2 3" key="1">
    <citation type="submission" date="2020-05" db="EMBL/GenBank/DDBJ databases">
        <title>Ramlibacter rhizophilus sp. nov., isolated from rhizosphere soil of national flower Mugunghwa from South Korea.</title>
        <authorList>
            <person name="Zheng-Fei Y."/>
            <person name="Huan T."/>
        </authorList>
    </citation>
    <scope>NUCLEOTIDE SEQUENCE [LARGE SCALE GENOMIC DNA]</scope>
    <source>
        <strain evidence="2 3">H242</strain>
    </source>
</reference>
<gene>
    <name evidence="2" type="ORF">HK414_00290</name>
</gene>